<organism evidence="1 2">
    <name type="scientific">Eremococcus coleocola ACS-139-V-Col8</name>
    <dbReference type="NCBI Taxonomy" id="908337"/>
    <lineage>
        <taxon>Bacteria</taxon>
        <taxon>Bacillati</taxon>
        <taxon>Bacillota</taxon>
        <taxon>Bacilli</taxon>
        <taxon>Lactobacillales</taxon>
        <taxon>Aerococcaceae</taxon>
        <taxon>Eremococcus</taxon>
    </lineage>
</organism>
<keyword evidence="2" id="KW-1185">Reference proteome</keyword>
<dbReference type="PANTHER" id="PTHR15364:SF0">
    <property type="entry name" value="2'-DEOXYNUCLEOSIDE 5'-PHOSPHATE N-HYDROLASE 1"/>
    <property type="match status" value="1"/>
</dbReference>
<dbReference type="EMBL" id="AENN01000002">
    <property type="protein sequence ID" value="EFR31915.1"/>
    <property type="molecule type" value="Genomic_DNA"/>
</dbReference>
<dbReference type="Pfam" id="PF05014">
    <property type="entry name" value="Nuc_deoxyrib_tr"/>
    <property type="match status" value="1"/>
</dbReference>
<protein>
    <recommendedName>
        <fullName evidence="3">Nucleoside 2-deoxyribosyltransferase</fullName>
    </recommendedName>
</protein>
<dbReference type="Proteomes" id="UP000005990">
    <property type="component" value="Unassembled WGS sequence"/>
</dbReference>
<dbReference type="SUPFAM" id="SSF52309">
    <property type="entry name" value="N-(deoxy)ribosyltransferase-like"/>
    <property type="match status" value="1"/>
</dbReference>
<evidence type="ECO:0000313" key="2">
    <source>
        <dbReference type="Proteomes" id="UP000005990"/>
    </source>
</evidence>
<dbReference type="STRING" id="908337.HMPREF9257_1796"/>
<dbReference type="OrthoDB" id="1691394at2"/>
<evidence type="ECO:0008006" key="3">
    <source>
        <dbReference type="Google" id="ProtNLM"/>
    </source>
</evidence>
<dbReference type="InterPro" id="IPR051239">
    <property type="entry name" value="2'-dNMP_N-hydrolase"/>
</dbReference>
<reference evidence="1 2" key="1">
    <citation type="submission" date="2010-10" db="EMBL/GenBank/DDBJ databases">
        <authorList>
            <person name="Durkin A.S."/>
            <person name="Madupu R."/>
            <person name="Torralba M."/>
            <person name="Gillis M."/>
            <person name="Methe B."/>
            <person name="Sutton G."/>
            <person name="Nelson K.E."/>
        </authorList>
    </citation>
    <scope>NUCLEOTIDE SEQUENCE [LARGE SCALE GENOMIC DNA]</scope>
    <source>
        <strain evidence="1 2">ACS-139-V-Col8</strain>
    </source>
</reference>
<dbReference type="GO" id="GO:0009159">
    <property type="term" value="P:deoxyribonucleoside monophosphate catabolic process"/>
    <property type="evidence" value="ECO:0007669"/>
    <property type="project" value="TreeGrafter"/>
</dbReference>
<proteinExistence type="predicted"/>
<dbReference type="AlphaFoldDB" id="E4KMB0"/>
<dbReference type="InterPro" id="IPR007710">
    <property type="entry name" value="Nucleoside_deoxyribTrfase"/>
</dbReference>
<dbReference type="RefSeq" id="WP_006417622.1">
    <property type="nucleotide sequence ID" value="NZ_AENN01000002.1"/>
</dbReference>
<dbReference type="Gene3D" id="3.40.50.450">
    <property type="match status" value="1"/>
</dbReference>
<gene>
    <name evidence="1" type="ORF">HMPREF9257_1796</name>
</gene>
<accession>E4KMB0</accession>
<sequence>MKKIYFAAPLFSQADFHYNALLVDQIRQAYPEYEVFLPQEQGEINDKNKYADSKMIAKLDADAVLESDLIIALLDGVSIDAGVASEVGIAYQADIPMLGLFTDSRQLGATNQDKLDALQVVGESQFAYVNLFTVGLIKMKGQLVSTAQDLIKVIPDLLKD</sequence>
<dbReference type="GO" id="GO:0070694">
    <property type="term" value="F:5-hydroxymethyl-dUMP N-hydrolase activity"/>
    <property type="evidence" value="ECO:0007669"/>
    <property type="project" value="TreeGrafter"/>
</dbReference>
<dbReference type="eggNOG" id="COG3613">
    <property type="taxonomic scope" value="Bacteria"/>
</dbReference>
<evidence type="ECO:0000313" key="1">
    <source>
        <dbReference type="EMBL" id="EFR31915.1"/>
    </source>
</evidence>
<comment type="caution">
    <text evidence="1">The sequence shown here is derived from an EMBL/GenBank/DDBJ whole genome shotgun (WGS) entry which is preliminary data.</text>
</comment>
<dbReference type="PANTHER" id="PTHR15364">
    <property type="entry name" value="2'-DEOXYNUCLEOSIDE 5'-PHOSPHATE N-HYDROLASE 1"/>
    <property type="match status" value="1"/>
</dbReference>
<name>E4KMB0_9LACT</name>